<evidence type="ECO:0000313" key="1">
    <source>
        <dbReference type="EMBL" id="QIX20599.1"/>
    </source>
</evidence>
<name>A0A6H0ZIX2_9HYPH</name>
<sequence length="56" mass="5969">MLFALQAALVTITRLTPTPKDDAIAAKVLTFLETLASVLSVKRKDFPAAPAKPGLF</sequence>
<gene>
    <name evidence="1" type="ORF">FOB41_05330</name>
</gene>
<dbReference type="RefSeq" id="WP_158006750.1">
    <property type="nucleotide sequence ID" value="NZ_CP050898.1"/>
</dbReference>
<dbReference type="AlphaFoldDB" id="A0A6H0ZIX2"/>
<organism evidence="1 2">
    <name type="scientific">Agrobacterium pusense</name>
    <dbReference type="NCBI Taxonomy" id="648995"/>
    <lineage>
        <taxon>Bacteria</taxon>
        <taxon>Pseudomonadati</taxon>
        <taxon>Pseudomonadota</taxon>
        <taxon>Alphaproteobacteria</taxon>
        <taxon>Hyphomicrobiales</taxon>
        <taxon>Rhizobiaceae</taxon>
        <taxon>Rhizobium/Agrobacterium group</taxon>
        <taxon>Agrobacterium</taxon>
    </lineage>
</organism>
<evidence type="ECO:0000313" key="2">
    <source>
        <dbReference type="Proteomes" id="UP000500870"/>
    </source>
</evidence>
<proteinExistence type="predicted"/>
<protein>
    <submittedName>
        <fullName evidence="1">Uncharacterized protein</fullName>
    </submittedName>
</protein>
<reference evidence="1 2" key="1">
    <citation type="submission" date="2020-04" db="EMBL/GenBank/DDBJ databases">
        <title>FDA dAtabase for Regulatory Grade micrObial Sequences (FDA-ARGOS): Supporting development and validation of Infectious Disease Dx tests.</title>
        <authorList>
            <person name="Sciortino C."/>
            <person name="Tallon L."/>
            <person name="Sadzewicz L."/>
            <person name="Vavikolanu K."/>
            <person name="Mehta A."/>
            <person name="Aluvathingal J."/>
            <person name="Nadendla S."/>
            <person name="Nandy P."/>
            <person name="Geyer C."/>
            <person name="Yan Y."/>
            <person name="Sichtig H."/>
        </authorList>
    </citation>
    <scope>NUCLEOTIDE SEQUENCE [LARGE SCALE GENOMIC DNA]</scope>
    <source>
        <strain evidence="1 2">FDAARGOS_633</strain>
    </source>
</reference>
<accession>A0A6H0ZIX2</accession>
<dbReference type="EMBL" id="CP050898">
    <property type="protein sequence ID" value="QIX20599.1"/>
    <property type="molecule type" value="Genomic_DNA"/>
</dbReference>
<dbReference type="Proteomes" id="UP000500870">
    <property type="component" value="Chromosome 1"/>
</dbReference>